<gene>
    <name evidence="1" type="ORF">METZ01_LOCUS109681</name>
</gene>
<dbReference type="EMBL" id="UINC01013106">
    <property type="protein sequence ID" value="SVA56827.1"/>
    <property type="molecule type" value="Genomic_DNA"/>
</dbReference>
<protein>
    <submittedName>
        <fullName evidence="1">Uncharacterized protein</fullName>
    </submittedName>
</protein>
<sequence>MSMGQFQQSSGQAWVFFNLLSPLSRFNLKRMLRTGNSWYSDSVLPQVAQQRMMAGSYAARAVPPIPVGCPLIGTHGKDE</sequence>
<reference evidence="1" key="1">
    <citation type="submission" date="2018-05" db="EMBL/GenBank/DDBJ databases">
        <authorList>
            <person name="Lanie J.A."/>
            <person name="Ng W.-L."/>
            <person name="Kazmierczak K.M."/>
            <person name="Andrzejewski T.M."/>
            <person name="Davidsen T.M."/>
            <person name="Wayne K.J."/>
            <person name="Tettelin H."/>
            <person name="Glass J.I."/>
            <person name="Rusch D."/>
            <person name="Podicherti R."/>
            <person name="Tsui H.-C.T."/>
            <person name="Winkler M.E."/>
        </authorList>
    </citation>
    <scope>NUCLEOTIDE SEQUENCE</scope>
</reference>
<name>A0A381WY26_9ZZZZ</name>
<evidence type="ECO:0000313" key="1">
    <source>
        <dbReference type="EMBL" id="SVA56827.1"/>
    </source>
</evidence>
<proteinExistence type="predicted"/>
<organism evidence="1">
    <name type="scientific">marine metagenome</name>
    <dbReference type="NCBI Taxonomy" id="408172"/>
    <lineage>
        <taxon>unclassified sequences</taxon>
        <taxon>metagenomes</taxon>
        <taxon>ecological metagenomes</taxon>
    </lineage>
</organism>
<accession>A0A381WY26</accession>
<dbReference type="AlphaFoldDB" id="A0A381WY26"/>